<dbReference type="Pfam" id="PF03773">
    <property type="entry name" value="ArsP_1"/>
    <property type="match status" value="1"/>
</dbReference>
<evidence type="ECO:0000256" key="4">
    <source>
        <dbReference type="ARBA" id="ARBA00022692"/>
    </source>
</evidence>
<name>A0A371J5Y3_9FIRM</name>
<dbReference type="PANTHER" id="PTHR42775">
    <property type="entry name" value="PERMEASE RV2963-RELATED"/>
    <property type="match status" value="1"/>
</dbReference>
<organism evidence="8 9">
    <name type="scientific">Romboutsia weinsteinii</name>
    <dbReference type="NCBI Taxonomy" id="2020949"/>
    <lineage>
        <taxon>Bacteria</taxon>
        <taxon>Bacillati</taxon>
        <taxon>Bacillota</taxon>
        <taxon>Clostridia</taxon>
        <taxon>Peptostreptococcales</taxon>
        <taxon>Peptostreptococcaceae</taxon>
        <taxon>Romboutsia</taxon>
    </lineage>
</organism>
<dbReference type="EMBL" id="NOJY02000008">
    <property type="protein sequence ID" value="RDY28169.1"/>
    <property type="molecule type" value="Genomic_DNA"/>
</dbReference>
<dbReference type="GO" id="GO:0005886">
    <property type="term" value="C:plasma membrane"/>
    <property type="evidence" value="ECO:0007669"/>
    <property type="project" value="UniProtKB-SubCell"/>
</dbReference>
<dbReference type="InterPro" id="IPR053166">
    <property type="entry name" value="UPF0718_permease"/>
</dbReference>
<reference evidence="8 9" key="1">
    <citation type="journal article" date="2017" name="Genome Announc.">
        <title>Draft Genome Sequence of Romboutsia weinsteinii sp. nov. Strain CCRI-19649(T) Isolated from Surface Water.</title>
        <authorList>
            <person name="Maheux A.F."/>
            <person name="Boudreau D.K."/>
            <person name="Berube E."/>
            <person name="Boissinot M."/>
            <person name="Cantin P."/>
            <person name="Raymond F."/>
            <person name="Corbeil J."/>
            <person name="Omar R.F."/>
            <person name="Bergeron M.G."/>
        </authorList>
    </citation>
    <scope>NUCLEOTIDE SEQUENCE [LARGE SCALE GENOMIC DNA]</scope>
    <source>
        <strain evidence="8 9">CCRI-19649</strain>
    </source>
</reference>
<keyword evidence="9" id="KW-1185">Reference proteome</keyword>
<evidence type="ECO:0000256" key="7">
    <source>
        <dbReference type="SAM" id="Phobius"/>
    </source>
</evidence>
<gene>
    <name evidence="8" type="ORF">CHL78_006155</name>
</gene>
<dbReference type="InterPro" id="IPR005524">
    <property type="entry name" value="DUF318"/>
</dbReference>
<dbReference type="AlphaFoldDB" id="A0A371J5Y3"/>
<keyword evidence="3" id="KW-1003">Cell membrane</keyword>
<accession>A0A371J5Y3</accession>
<evidence type="ECO:0000313" key="9">
    <source>
        <dbReference type="Proteomes" id="UP000215694"/>
    </source>
</evidence>
<proteinExistence type="inferred from homology"/>
<sequence>MDIFKFFTEQVLGMKWLSDLVTSFVESVLNLDVASRLGGDIQLFIYDTIKIFLLLSVLIFFISYIQSYFPPERTKKILTKFKGITGSTVSALLGTVTPFCSFSSIPIVDYKKSCTLNY</sequence>
<dbReference type="OrthoDB" id="9777774at2"/>
<keyword evidence="6 7" id="KW-0472">Membrane</keyword>
<dbReference type="PANTHER" id="PTHR42775:SF2">
    <property type="entry name" value="PERMEASE"/>
    <property type="match status" value="1"/>
</dbReference>
<feature type="transmembrane region" description="Helical" evidence="7">
    <location>
        <begin position="89"/>
        <end position="108"/>
    </location>
</feature>
<evidence type="ECO:0000256" key="3">
    <source>
        <dbReference type="ARBA" id="ARBA00022475"/>
    </source>
</evidence>
<evidence type="ECO:0008006" key="10">
    <source>
        <dbReference type="Google" id="ProtNLM"/>
    </source>
</evidence>
<dbReference type="Proteomes" id="UP000215694">
    <property type="component" value="Unassembled WGS sequence"/>
</dbReference>
<comment type="subcellular location">
    <subcellularLocation>
        <location evidence="1">Cell membrane</location>
        <topology evidence="1">Multi-pass membrane protein</topology>
    </subcellularLocation>
</comment>
<comment type="caution">
    <text evidence="8">The sequence shown here is derived from an EMBL/GenBank/DDBJ whole genome shotgun (WGS) entry which is preliminary data.</text>
</comment>
<evidence type="ECO:0000313" key="8">
    <source>
        <dbReference type="EMBL" id="RDY28169.1"/>
    </source>
</evidence>
<feature type="transmembrane region" description="Helical" evidence="7">
    <location>
        <begin position="51"/>
        <end position="69"/>
    </location>
</feature>
<protein>
    <recommendedName>
        <fullName evidence="10">Permease</fullName>
    </recommendedName>
</protein>
<evidence type="ECO:0000256" key="5">
    <source>
        <dbReference type="ARBA" id="ARBA00022989"/>
    </source>
</evidence>
<keyword evidence="4 7" id="KW-0812">Transmembrane</keyword>
<comment type="similarity">
    <text evidence="2">Belongs to the UPF0718 family.</text>
</comment>
<evidence type="ECO:0000256" key="6">
    <source>
        <dbReference type="ARBA" id="ARBA00023136"/>
    </source>
</evidence>
<keyword evidence="5 7" id="KW-1133">Transmembrane helix</keyword>
<evidence type="ECO:0000256" key="1">
    <source>
        <dbReference type="ARBA" id="ARBA00004651"/>
    </source>
</evidence>
<evidence type="ECO:0000256" key="2">
    <source>
        <dbReference type="ARBA" id="ARBA00006386"/>
    </source>
</evidence>